<sequence>MLASISIAPCHQVYGQEEGQEAQQGSSIQSCCQPSTSSTNQMLTSTRYSQQKTVKEPKKRKTAMAAVKKSSKLVTRSKRASGCLIRFDFKEILIFLDCCCLVLYGKAFVALLFFLLLKNCCKE</sequence>
<reference evidence="4" key="1">
    <citation type="submission" date="2022-11" db="UniProtKB">
        <authorList>
            <consortium name="WormBaseParasite"/>
        </authorList>
    </citation>
    <scope>IDENTIFICATION</scope>
</reference>
<keyword evidence="2" id="KW-0472">Membrane</keyword>
<protein>
    <submittedName>
        <fullName evidence="4">Uncharacterized protein</fullName>
    </submittedName>
</protein>
<evidence type="ECO:0000313" key="4">
    <source>
        <dbReference type="WBParaSite" id="jg19692"/>
    </source>
</evidence>
<name>A0A915DGQ2_9BILA</name>
<feature type="compositionally biased region" description="Polar residues" evidence="1">
    <location>
        <begin position="33"/>
        <end position="52"/>
    </location>
</feature>
<proteinExistence type="predicted"/>
<evidence type="ECO:0000313" key="3">
    <source>
        <dbReference type="Proteomes" id="UP000887574"/>
    </source>
</evidence>
<feature type="transmembrane region" description="Helical" evidence="2">
    <location>
        <begin position="92"/>
        <end position="117"/>
    </location>
</feature>
<accession>A0A915DGQ2</accession>
<keyword evidence="2" id="KW-0812">Transmembrane</keyword>
<dbReference type="AlphaFoldDB" id="A0A915DGQ2"/>
<dbReference type="WBParaSite" id="jg19692">
    <property type="protein sequence ID" value="jg19692"/>
    <property type="gene ID" value="jg19692"/>
</dbReference>
<dbReference type="Proteomes" id="UP000887574">
    <property type="component" value="Unplaced"/>
</dbReference>
<feature type="region of interest" description="Disordered" evidence="1">
    <location>
        <begin position="33"/>
        <end position="59"/>
    </location>
</feature>
<keyword evidence="3" id="KW-1185">Reference proteome</keyword>
<keyword evidence="2" id="KW-1133">Transmembrane helix</keyword>
<evidence type="ECO:0000256" key="2">
    <source>
        <dbReference type="SAM" id="Phobius"/>
    </source>
</evidence>
<organism evidence="3 4">
    <name type="scientific">Ditylenchus dipsaci</name>
    <dbReference type="NCBI Taxonomy" id="166011"/>
    <lineage>
        <taxon>Eukaryota</taxon>
        <taxon>Metazoa</taxon>
        <taxon>Ecdysozoa</taxon>
        <taxon>Nematoda</taxon>
        <taxon>Chromadorea</taxon>
        <taxon>Rhabditida</taxon>
        <taxon>Tylenchina</taxon>
        <taxon>Tylenchomorpha</taxon>
        <taxon>Sphaerularioidea</taxon>
        <taxon>Anguinidae</taxon>
        <taxon>Anguininae</taxon>
        <taxon>Ditylenchus</taxon>
    </lineage>
</organism>
<evidence type="ECO:0000256" key="1">
    <source>
        <dbReference type="SAM" id="MobiDB-lite"/>
    </source>
</evidence>